<reference evidence="1" key="2">
    <citation type="submission" date="2022-01" db="EMBL/GenBank/DDBJ databases">
        <authorList>
            <person name="Yamashiro T."/>
            <person name="Shiraishi A."/>
            <person name="Satake H."/>
            <person name="Nakayama K."/>
        </authorList>
    </citation>
    <scope>NUCLEOTIDE SEQUENCE</scope>
</reference>
<name>A0ABQ4Y5F1_9ASTR</name>
<proteinExistence type="predicted"/>
<gene>
    <name evidence="1" type="ORF">Tco_0705024</name>
</gene>
<feature type="non-terminal residue" evidence="1">
    <location>
        <position position="52"/>
    </location>
</feature>
<evidence type="ECO:0008006" key="3">
    <source>
        <dbReference type="Google" id="ProtNLM"/>
    </source>
</evidence>
<dbReference type="EMBL" id="BQNB010010061">
    <property type="protein sequence ID" value="GJS72183.1"/>
    <property type="molecule type" value="Genomic_DNA"/>
</dbReference>
<protein>
    <recommendedName>
        <fullName evidence="3">Myb/SANT-like domain-containing protein</fullName>
    </recommendedName>
</protein>
<accession>A0ABQ4Y5F1</accession>
<evidence type="ECO:0000313" key="1">
    <source>
        <dbReference type="EMBL" id="GJS72183.1"/>
    </source>
</evidence>
<sequence length="52" mass="6010">MAASSCDRARGKNKYFWKEEEIEVLVDVLQELASDPLWKVDGGFKNNYMVEV</sequence>
<dbReference type="Proteomes" id="UP001151760">
    <property type="component" value="Unassembled WGS sequence"/>
</dbReference>
<reference evidence="1" key="1">
    <citation type="journal article" date="2022" name="Int. J. Mol. Sci.">
        <title>Draft Genome of Tanacetum Coccineum: Genomic Comparison of Closely Related Tanacetum-Family Plants.</title>
        <authorList>
            <person name="Yamashiro T."/>
            <person name="Shiraishi A."/>
            <person name="Nakayama K."/>
            <person name="Satake H."/>
        </authorList>
    </citation>
    <scope>NUCLEOTIDE SEQUENCE</scope>
</reference>
<keyword evidence="2" id="KW-1185">Reference proteome</keyword>
<evidence type="ECO:0000313" key="2">
    <source>
        <dbReference type="Proteomes" id="UP001151760"/>
    </source>
</evidence>
<organism evidence="1 2">
    <name type="scientific">Tanacetum coccineum</name>
    <dbReference type="NCBI Taxonomy" id="301880"/>
    <lineage>
        <taxon>Eukaryota</taxon>
        <taxon>Viridiplantae</taxon>
        <taxon>Streptophyta</taxon>
        <taxon>Embryophyta</taxon>
        <taxon>Tracheophyta</taxon>
        <taxon>Spermatophyta</taxon>
        <taxon>Magnoliopsida</taxon>
        <taxon>eudicotyledons</taxon>
        <taxon>Gunneridae</taxon>
        <taxon>Pentapetalae</taxon>
        <taxon>asterids</taxon>
        <taxon>campanulids</taxon>
        <taxon>Asterales</taxon>
        <taxon>Asteraceae</taxon>
        <taxon>Asteroideae</taxon>
        <taxon>Anthemideae</taxon>
        <taxon>Anthemidinae</taxon>
        <taxon>Tanacetum</taxon>
    </lineage>
</organism>
<comment type="caution">
    <text evidence="1">The sequence shown here is derived from an EMBL/GenBank/DDBJ whole genome shotgun (WGS) entry which is preliminary data.</text>
</comment>